<dbReference type="Pfam" id="PF25144">
    <property type="entry name" value="Zn_ribbon_IFT122"/>
    <property type="match status" value="1"/>
</dbReference>
<dbReference type="SUPFAM" id="SSF50978">
    <property type="entry name" value="WD40 repeat-like"/>
    <property type="match status" value="2"/>
</dbReference>
<dbReference type="GO" id="GO:0061512">
    <property type="term" value="P:protein localization to cilium"/>
    <property type="evidence" value="ECO:0007669"/>
    <property type="project" value="TreeGrafter"/>
</dbReference>
<dbReference type="InterPro" id="IPR056838">
    <property type="entry name" value="Zn_ribbon_IFT122"/>
</dbReference>
<feature type="domain" description="IFT122 second beta-propeller" evidence="8">
    <location>
        <begin position="302"/>
        <end position="556"/>
    </location>
</feature>
<dbReference type="InterPro" id="IPR056152">
    <property type="entry name" value="Beta-prop_IFT122_2nd"/>
</dbReference>
<keyword evidence="5" id="KW-0969">Cilium</keyword>
<dbReference type="Gene3D" id="1.25.40.470">
    <property type="match status" value="1"/>
</dbReference>
<dbReference type="InterPro" id="IPR001680">
    <property type="entry name" value="WD40_rpt"/>
</dbReference>
<evidence type="ECO:0000256" key="5">
    <source>
        <dbReference type="ARBA" id="ARBA00023069"/>
    </source>
</evidence>
<dbReference type="SMART" id="SM00320">
    <property type="entry name" value="WD40"/>
    <property type="match status" value="7"/>
</dbReference>
<keyword evidence="6" id="KW-0966">Cell projection</keyword>
<dbReference type="InterPro" id="IPR015943">
    <property type="entry name" value="WD40/YVTN_repeat-like_dom_sf"/>
</dbReference>
<evidence type="ECO:0000259" key="8">
    <source>
        <dbReference type="Pfam" id="PF23377"/>
    </source>
</evidence>
<dbReference type="InterPro" id="IPR036322">
    <property type="entry name" value="WD40_repeat_dom_sf"/>
</dbReference>
<proteinExistence type="predicted"/>
<keyword evidence="3 7" id="KW-0853">WD repeat</keyword>
<dbReference type="GO" id="GO:0097730">
    <property type="term" value="C:non-motile cilium"/>
    <property type="evidence" value="ECO:0007669"/>
    <property type="project" value="TreeGrafter"/>
</dbReference>
<evidence type="ECO:0000259" key="11">
    <source>
        <dbReference type="Pfam" id="PF25295"/>
    </source>
</evidence>
<dbReference type="GO" id="GO:0030991">
    <property type="term" value="C:intraciliary transport particle A"/>
    <property type="evidence" value="ECO:0007669"/>
    <property type="project" value="TreeGrafter"/>
</dbReference>
<feature type="repeat" description="WD" evidence="7">
    <location>
        <begin position="55"/>
        <end position="87"/>
    </location>
</feature>
<dbReference type="SUPFAM" id="SSF48371">
    <property type="entry name" value="ARM repeat"/>
    <property type="match status" value="1"/>
</dbReference>
<evidence type="ECO:0000256" key="6">
    <source>
        <dbReference type="ARBA" id="ARBA00023273"/>
    </source>
</evidence>
<dbReference type="GO" id="GO:1905515">
    <property type="term" value="P:non-motile cilium assembly"/>
    <property type="evidence" value="ECO:0007669"/>
    <property type="project" value="TreeGrafter"/>
</dbReference>
<feature type="domain" description="IFT122 zinc ribbon" evidence="10">
    <location>
        <begin position="995"/>
        <end position="1037"/>
    </location>
</feature>
<evidence type="ECO:0000256" key="2">
    <source>
        <dbReference type="ARBA" id="ARBA00019442"/>
    </source>
</evidence>
<evidence type="ECO:0000256" key="1">
    <source>
        <dbReference type="ARBA" id="ARBA00004138"/>
    </source>
</evidence>
<dbReference type="InterPro" id="IPR056153">
    <property type="entry name" value="Beta-prop_IFT122_1st"/>
</dbReference>
<dbReference type="FunFam" id="2.130.10.10:FF:001020">
    <property type="entry name" value="Intraflagellar transport protein 122 homolog"/>
    <property type="match status" value="1"/>
</dbReference>
<gene>
    <name evidence="12" type="ORF">CALMAC_LOCUS13645</name>
</gene>
<dbReference type="Gene3D" id="2.130.10.10">
    <property type="entry name" value="YVTN repeat-like/Quinoprotein amine dehydrogenase"/>
    <property type="match status" value="3"/>
</dbReference>
<protein>
    <recommendedName>
        <fullName evidence="2">Intraflagellar transport protein 122 homolog</fullName>
    </recommendedName>
</protein>
<dbReference type="InterPro" id="IPR057411">
    <property type="entry name" value="TPR_IFT122"/>
</dbReference>
<dbReference type="Proteomes" id="UP000410492">
    <property type="component" value="Unassembled WGS sequence"/>
</dbReference>
<dbReference type="InterPro" id="IPR039857">
    <property type="entry name" value="Ift122/121"/>
</dbReference>
<evidence type="ECO:0000259" key="10">
    <source>
        <dbReference type="Pfam" id="PF25144"/>
    </source>
</evidence>
<organism evidence="12 13">
    <name type="scientific">Callosobruchus maculatus</name>
    <name type="common">Southern cowpea weevil</name>
    <name type="synonym">Pulse bruchid</name>
    <dbReference type="NCBI Taxonomy" id="64391"/>
    <lineage>
        <taxon>Eukaryota</taxon>
        <taxon>Metazoa</taxon>
        <taxon>Ecdysozoa</taxon>
        <taxon>Arthropoda</taxon>
        <taxon>Hexapoda</taxon>
        <taxon>Insecta</taxon>
        <taxon>Pterygota</taxon>
        <taxon>Neoptera</taxon>
        <taxon>Endopterygota</taxon>
        <taxon>Coleoptera</taxon>
        <taxon>Polyphaga</taxon>
        <taxon>Cucujiformia</taxon>
        <taxon>Chrysomeloidea</taxon>
        <taxon>Chrysomelidae</taxon>
        <taxon>Bruchinae</taxon>
        <taxon>Bruchini</taxon>
        <taxon>Callosobruchus</taxon>
    </lineage>
</organism>
<name>A0A653D1R3_CALMS</name>
<dbReference type="InterPro" id="IPR016024">
    <property type="entry name" value="ARM-type_fold"/>
</dbReference>
<dbReference type="AlphaFoldDB" id="A0A653D1R3"/>
<dbReference type="Pfam" id="PF23381">
    <property type="entry name" value="Beta-prop_IFT122_1st"/>
    <property type="match status" value="2"/>
</dbReference>
<keyword evidence="13" id="KW-1185">Reference proteome</keyword>
<evidence type="ECO:0000256" key="3">
    <source>
        <dbReference type="ARBA" id="ARBA00022574"/>
    </source>
</evidence>
<evidence type="ECO:0000259" key="9">
    <source>
        <dbReference type="Pfam" id="PF23381"/>
    </source>
</evidence>
<evidence type="ECO:0000313" key="12">
    <source>
        <dbReference type="EMBL" id="VEN54054.1"/>
    </source>
</evidence>
<sequence length="1186" mass="135603">MRFIPTWVDKIQDSEKTFQSIHDLCFNPDGTQLIVAGGKHILVYNASDGSPIKILKEHKDTVHAVCYAKNGERFASGGADKTVIIFSSRLEGLLKYTHSDSVQCLAFNPLSHQLASGSLSDFAIWSTEQKAVQKHKTGARVNACSWTNDGQYLALALNNGTISIRNKLGEEKSKIERPGTTAIWGISWSTSKDDQTDTLCVTDWGKNLSFYTLGGKLVGKERNIGYEALKVRYFPHGDYILVGGLNKACIMYTKEGIKLGMVGEQQNAWVWCCDAHPSGNFVVIGCEDGTLSYYHLVFNMVHGLYRERYAYREHMTDIIIQHLITEQKVRIKCRDLIKKIAIYTDRLAVQLPERVVIYELYSKDANDMHYRAKEKIMQKLDCSLLVVCTDHLVICQEQTLQSVFFNGEREKEWRFDSPIRYIKNIGGLPGKEGMLLGLKSGQVWEVHLDNMHPMLKVTVNESVRCLDMSQRKQKLAVVDDNGLCQIFDSKRNELLYQENNANSVAFNSLYEDMLAFSSCSTLSIKVSDFPSHTQTMSGFVVGFMGSKVFFLNGFSMTTLEIPLSAPMYQYIDKKMFYEAYRVACLGVTDGDWEELAYAALEQLDFDVARLAFVKLQDYSYLELIQELVELQKTGDYPREAMIGDVYAHRNRLKEAAKMYQKANKEYKAFAMYMDLRMFDEAQEYLSSGDNVDLIRKKADWARNINEHKAAAEMYLSIGDIQQVVDIYAEKGWTDQLSELSRKIDKSDRAALMGIAKHLERLGRPQDAIDVYRRLGDSESVLRLHVAAKEWKQAFAIANTHPQHAASAYAAYARWLAENDDFLQAQKAFHKAGRQQEAARVFGQLTENAAAEGRYRDAGYYHWVMAGQYLDLAAENEDSKAENLEKFKTNERLADIYYAYDIIHKYLEEPFTSYMPEALFNISRFVMVRTDKKRPKGVSAFSVWYTLAKQARKLGANRLAKQLLDKIHTLRIPTKFQEQAEIAAVACRSRPFSDPEELLPMCYRCSTYNPLLTATDACTNCGQNFQHSFVSFEPLPLVEFHVEEGISDEEAVRLIEAPPLRKEEKEWKEDVDEHQQTLRLFNDSEEKEDDPFATKVDRDHKPVVVGRKTLLSLDSSAVLITKWRPPLRYGYYRNLLPDVRITSCDNCFRFFHVDDFELQVLQLGHCPFCRSSQDGLTNEEFCNEVII</sequence>
<evidence type="ECO:0000256" key="4">
    <source>
        <dbReference type="ARBA" id="ARBA00022737"/>
    </source>
</evidence>
<dbReference type="PANTHER" id="PTHR12764">
    <property type="entry name" value="WD REPEAT DOMAIN-RELATED"/>
    <property type="match status" value="1"/>
</dbReference>
<accession>A0A653D1R3</accession>
<evidence type="ECO:0000313" key="13">
    <source>
        <dbReference type="Proteomes" id="UP000410492"/>
    </source>
</evidence>
<dbReference type="PANTHER" id="PTHR12764:SF4">
    <property type="entry name" value="INTRAFLAGELLAR TRANSPORT PROTEIN 122 HOMOLOG"/>
    <property type="match status" value="1"/>
</dbReference>
<reference evidence="12 13" key="1">
    <citation type="submission" date="2019-01" db="EMBL/GenBank/DDBJ databases">
        <authorList>
            <person name="Sayadi A."/>
        </authorList>
    </citation>
    <scope>NUCLEOTIDE SEQUENCE [LARGE SCALE GENOMIC DNA]</scope>
</reference>
<evidence type="ECO:0000256" key="7">
    <source>
        <dbReference type="PROSITE-ProRule" id="PRU00221"/>
    </source>
</evidence>
<dbReference type="GO" id="GO:0035721">
    <property type="term" value="P:intraciliary retrograde transport"/>
    <property type="evidence" value="ECO:0007669"/>
    <property type="project" value="TreeGrafter"/>
</dbReference>
<feature type="domain" description="IFT122 first beta-propeller" evidence="9">
    <location>
        <begin position="193"/>
        <end position="297"/>
    </location>
</feature>
<dbReference type="Pfam" id="PF23377">
    <property type="entry name" value="Beta-prop_IFT122_2nd"/>
    <property type="match status" value="1"/>
</dbReference>
<feature type="domain" description="Intraflagellar transport protein 122 homolog TPR" evidence="11">
    <location>
        <begin position="564"/>
        <end position="938"/>
    </location>
</feature>
<feature type="domain" description="IFT122 first beta-propeller" evidence="9">
    <location>
        <begin position="15"/>
        <end position="191"/>
    </location>
</feature>
<dbReference type="Pfam" id="PF25295">
    <property type="entry name" value="TPR_IFT122"/>
    <property type="match status" value="1"/>
</dbReference>
<keyword evidence="4" id="KW-0677">Repeat</keyword>
<dbReference type="PROSITE" id="PS50082">
    <property type="entry name" value="WD_REPEATS_2"/>
    <property type="match status" value="1"/>
</dbReference>
<dbReference type="EMBL" id="CAACVG010009750">
    <property type="protein sequence ID" value="VEN54054.1"/>
    <property type="molecule type" value="Genomic_DNA"/>
</dbReference>
<dbReference type="OrthoDB" id="10255582at2759"/>
<comment type="subcellular location">
    <subcellularLocation>
        <location evidence="1">Cell projection</location>
        <location evidence="1">Cilium</location>
    </subcellularLocation>
</comment>
<dbReference type="Pfam" id="PF25143">
    <property type="entry name" value="Zn_ribbon_IFT122_C"/>
    <property type="match status" value="1"/>
</dbReference>